<dbReference type="EMBL" id="DF144001">
    <property type="protein sequence ID" value="GAA55355.1"/>
    <property type="molecule type" value="Genomic_DNA"/>
</dbReference>
<feature type="region of interest" description="Disordered" evidence="1">
    <location>
        <begin position="233"/>
        <end position="255"/>
    </location>
</feature>
<protein>
    <submittedName>
        <fullName evidence="2">Uncharacterized protein</fullName>
    </submittedName>
</protein>
<reference key="2">
    <citation type="submission" date="2011-10" db="EMBL/GenBank/DDBJ databases">
        <title>The genome and transcriptome sequence of Clonorchis sinensis provide insights into the carcinogenic liver fluke.</title>
        <authorList>
            <person name="Wang X."/>
            <person name="Huang Y."/>
            <person name="Chen W."/>
            <person name="Liu H."/>
            <person name="Guo L."/>
            <person name="Chen Y."/>
            <person name="Luo F."/>
            <person name="Zhou W."/>
            <person name="Sun J."/>
            <person name="Mao Q."/>
            <person name="Liang P."/>
            <person name="Zhou C."/>
            <person name="Tian Y."/>
            <person name="Men J."/>
            <person name="Lv X."/>
            <person name="Huang L."/>
            <person name="Zhou J."/>
            <person name="Hu Y."/>
            <person name="Li R."/>
            <person name="Zhang F."/>
            <person name="Lei H."/>
            <person name="Li X."/>
            <person name="Hu X."/>
            <person name="Liang C."/>
            <person name="Xu J."/>
            <person name="Wu Z."/>
            <person name="Yu X."/>
        </authorList>
    </citation>
    <scope>NUCLEOTIDE SEQUENCE</scope>
    <source>
        <strain>Henan</strain>
    </source>
</reference>
<proteinExistence type="predicted"/>
<accession>G7YQX5</accession>
<feature type="region of interest" description="Disordered" evidence="1">
    <location>
        <begin position="124"/>
        <end position="160"/>
    </location>
</feature>
<sequence>MSLFRRRLGILRFKFQCSPNVCRRCKAVVVGLATFSEWRNMLPYVSWRRFNERFRHALCERTTKIDAKKALGIWLSSNRLFSLHLEKSAQKHSPFYGRFGAPSRVLLTWISNYSMGPMLDRSLNMPPEFSTDNARKTSGASASLDQYDPSNARSPEHDRGRLLFRRQYGHHKRVRLKLQANLPPEQTKQFARVIAILVSNNDIRGRTPATVLLVRKKIRSLYTHAIVLSGEQKPLNDKAKPDPGSLGESLNSVYH</sequence>
<dbReference type="AlphaFoldDB" id="G7YQX5"/>
<organism evidence="2 3">
    <name type="scientific">Clonorchis sinensis</name>
    <name type="common">Chinese liver fluke</name>
    <dbReference type="NCBI Taxonomy" id="79923"/>
    <lineage>
        <taxon>Eukaryota</taxon>
        <taxon>Metazoa</taxon>
        <taxon>Spiralia</taxon>
        <taxon>Lophotrochozoa</taxon>
        <taxon>Platyhelminthes</taxon>
        <taxon>Trematoda</taxon>
        <taxon>Digenea</taxon>
        <taxon>Opisthorchiida</taxon>
        <taxon>Opisthorchiata</taxon>
        <taxon>Opisthorchiidae</taxon>
        <taxon>Clonorchis</taxon>
    </lineage>
</organism>
<evidence type="ECO:0000313" key="2">
    <source>
        <dbReference type="EMBL" id="GAA55355.1"/>
    </source>
</evidence>
<dbReference type="Proteomes" id="UP000008909">
    <property type="component" value="Unassembled WGS sequence"/>
</dbReference>
<name>G7YQX5_CLOSI</name>
<reference evidence="2" key="1">
    <citation type="journal article" date="2011" name="Genome Biol.">
        <title>The draft genome of the carcinogenic human liver fluke Clonorchis sinensis.</title>
        <authorList>
            <person name="Wang X."/>
            <person name="Chen W."/>
            <person name="Huang Y."/>
            <person name="Sun J."/>
            <person name="Men J."/>
            <person name="Liu H."/>
            <person name="Luo F."/>
            <person name="Guo L."/>
            <person name="Lv X."/>
            <person name="Deng C."/>
            <person name="Zhou C."/>
            <person name="Fan Y."/>
            <person name="Li X."/>
            <person name="Huang L."/>
            <person name="Hu Y."/>
            <person name="Liang C."/>
            <person name="Hu X."/>
            <person name="Xu J."/>
            <person name="Yu X."/>
        </authorList>
    </citation>
    <scope>NUCLEOTIDE SEQUENCE [LARGE SCALE GENOMIC DNA]</scope>
    <source>
        <strain evidence="2">Henan</strain>
    </source>
</reference>
<evidence type="ECO:0000313" key="3">
    <source>
        <dbReference type="Proteomes" id="UP000008909"/>
    </source>
</evidence>
<evidence type="ECO:0000256" key="1">
    <source>
        <dbReference type="SAM" id="MobiDB-lite"/>
    </source>
</evidence>
<keyword evidence="3" id="KW-1185">Reference proteome</keyword>
<feature type="non-terminal residue" evidence="2">
    <location>
        <position position="255"/>
    </location>
</feature>
<gene>
    <name evidence="2" type="ORF">CLF_107692</name>
</gene>
<feature type="compositionally biased region" description="Polar residues" evidence="1">
    <location>
        <begin position="130"/>
        <end position="153"/>
    </location>
</feature>